<comment type="caution">
    <text evidence="1">The sequence shown here is derived from an EMBL/GenBank/DDBJ whole genome shotgun (WGS) entry which is preliminary data.</text>
</comment>
<evidence type="ECO:0000313" key="1">
    <source>
        <dbReference type="EMBL" id="GAA5226973.1"/>
    </source>
</evidence>
<gene>
    <name evidence="1" type="ORF">GCM10025778_15060</name>
</gene>
<evidence type="ECO:0000313" key="2">
    <source>
        <dbReference type="Proteomes" id="UP001501257"/>
    </source>
</evidence>
<dbReference type="Pfam" id="PF19673">
    <property type="entry name" value="DUF6176"/>
    <property type="match status" value="1"/>
</dbReference>
<protein>
    <submittedName>
        <fullName evidence="1">DUF6176 family protein</fullName>
    </submittedName>
</protein>
<proteinExistence type="predicted"/>
<dbReference type="EMBL" id="BAABLK010000025">
    <property type="protein sequence ID" value="GAA5226973.1"/>
    <property type="molecule type" value="Genomic_DNA"/>
</dbReference>
<sequence>MRIELTRFRVREGARSNVDEWMQFLNANVDAVRETLEPEQMYVETIFSETIDGIDFLYWYSVQGEDGSGVEQSKHWLDEKHVQFWRACIDDSFPAEDLTPRVTMIPERVEASMKPLTTSAETR</sequence>
<dbReference type="RefSeq" id="WP_345467376.1">
    <property type="nucleotide sequence ID" value="NZ_BAABLK010000025.1"/>
</dbReference>
<dbReference type="InterPro" id="IPR046174">
    <property type="entry name" value="DUF6176"/>
</dbReference>
<reference evidence="2" key="1">
    <citation type="journal article" date="2019" name="Int. J. Syst. Evol. Microbiol.">
        <title>The Global Catalogue of Microorganisms (GCM) 10K type strain sequencing project: providing services to taxonomists for standard genome sequencing and annotation.</title>
        <authorList>
            <consortium name="The Broad Institute Genomics Platform"/>
            <consortium name="The Broad Institute Genome Sequencing Center for Infectious Disease"/>
            <person name="Wu L."/>
            <person name="Ma J."/>
        </authorList>
    </citation>
    <scope>NUCLEOTIDE SEQUENCE [LARGE SCALE GENOMIC DNA]</scope>
    <source>
        <strain evidence="2">JCM 18952</strain>
    </source>
</reference>
<keyword evidence="2" id="KW-1185">Reference proteome</keyword>
<name>A0ABP9TM82_9MICC</name>
<organism evidence="1 2">
    <name type="scientific">Paeniglutamicibacter antarcticus</name>
    <dbReference type="NCBI Taxonomy" id="494023"/>
    <lineage>
        <taxon>Bacteria</taxon>
        <taxon>Bacillati</taxon>
        <taxon>Actinomycetota</taxon>
        <taxon>Actinomycetes</taxon>
        <taxon>Micrococcales</taxon>
        <taxon>Micrococcaceae</taxon>
        <taxon>Paeniglutamicibacter</taxon>
    </lineage>
</organism>
<accession>A0ABP9TM82</accession>
<dbReference type="Proteomes" id="UP001501257">
    <property type="component" value="Unassembled WGS sequence"/>
</dbReference>